<proteinExistence type="predicted"/>
<keyword evidence="3" id="KW-0804">Transcription</keyword>
<dbReference type="SMART" id="SM00342">
    <property type="entry name" value="HTH_ARAC"/>
    <property type="match status" value="1"/>
</dbReference>
<keyword evidence="2" id="KW-0238">DNA-binding</keyword>
<dbReference type="EMBL" id="CP019646">
    <property type="protein sequence ID" value="AQQ72485.1"/>
    <property type="molecule type" value="Genomic_DNA"/>
</dbReference>
<dbReference type="PANTHER" id="PTHR30146">
    <property type="entry name" value="LACI-RELATED TRANSCRIPTIONAL REPRESSOR"/>
    <property type="match status" value="1"/>
</dbReference>
<evidence type="ECO:0000256" key="2">
    <source>
        <dbReference type="ARBA" id="ARBA00023125"/>
    </source>
</evidence>
<evidence type="ECO:0000313" key="5">
    <source>
        <dbReference type="EMBL" id="AQQ72485.1"/>
    </source>
</evidence>
<dbReference type="Pfam" id="PF13377">
    <property type="entry name" value="Peripla_BP_3"/>
    <property type="match status" value="1"/>
</dbReference>
<accession>A0A1Q2MIE7</accession>
<dbReference type="STRING" id="1851148.SMSP2_02871"/>
<evidence type="ECO:0000313" key="6">
    <source>
        <dbReference type="Proteomes" id="UP000188181"/>
    </source>
</evidence>
<protein>
    <submittedName>
        <fullName evidence="5">Xylose operon regulatory protein</fullName>
    </submittedName>
</protein>
<dbReference type="KEGG" id="pbas:SMSP2_02871"/>
<reference evidence="6" key="1">
    <citation type="submission" date="2017-02" db="EMBL/GenBank/DDBJ databases">
        <title>Comparative genomics and description of representatives of a novel lineage of planctomycetes thriving in anoxic sediments.</title>
        <authorList>
            <person name="Spring S."/>
            <person name="Bunk B."/>
            <person name="Sproer C."/>
        </authorList>
    </citation>
    <scope>NUCLEOTIDE SEQUENCE [LARGE SCALE GENOMIC DNA]</scope>
    <source>
        <strain evidence="6">SM-Chi-D1</strain>
    </source>
</reference>
<dbReference type="PANTHER" id="PTHR30146:SF24">
    <property type="entry name" value="XYLOSE OPERON REGULATORY PROTEIN"/>
    <property type="match status" value="1"/>
</dbReference>
<keyword evidence="6" id="KW-1185">Reference proteome</keyword>
<dbReference type="InterPro" id="IPR009057">
    <property type="entry name" value="Homeodomain-like_sf"/>
</dbReference>
<dbReference type="CDD" id="cd01543">
    <property type="entry name" value="PBP1_XylR"/>
    <property type="match status" value="1"/>
</dbReference>
<dbReference type="Gene3D" id="1.10.10.60">
    <property type="entry name" value="Homeodomain-like"/>
    <property type="match status" value="1"/>
</dbReference>
<evidence type="ECO:0000259" key="4">
    <source>
        <dbReference type="PROSITE" id="PS01124"/>
    </source>
</evidence>
<dbReference type="PROSITE" id="PS01124">
    <property type="entry name" value="HTH_ARAC_FAMILY_2"/>
    <property type="match status" value="1"/>
</dbReference>
<dbReference type="AlphaFoldDB" id="A0A1Q2MIE7"/>
<dbReference type="RefSeq" id="WP_146684671.1">
    <property type="nucleotide sequence ID" value="NZ_CP019646.1"/>
</dbReference>
<dbReference type="GO" id="GO:0003700">
    <property type="term" value="F:DNA-binding transcription factor activity"/>
    <property type="evidence" value="ECO:0007669"/>
    <property type="project" value="InterPro"/>
</dbReference>
<dbReference type="InterPro" id="IPR018060">
    <property type="entry name" value="HTH_AraC"/>
</dbReference>
<dbReference type="InterPro" id="IPR028082">
    <property type="entry name" value="Peripla_BP_I"/>
</dbReference>
<organism evidence="5 6">
    <name type="scientific">Limihaloglobus sulfuriphilus</name>
    <dbReference type="NCBI Taxonomy" id="1851148"/>
    <lineage>
        <taxon>Bacteria</taxon>
        <taxon>Pseudomonadati</taxon>
        <taxon>Planctomycetota</taxon>
        <taxon>Phycisphaerae</taxon>
        <taxon>Sedimentisphaerales</taxon>
        <taxon>Sedimentisphaeraceae</taxon>
        <taxon>Limihaloglobus</taxon>
    </lineage>
</organism>
<sequence length="389" mass="43936">MHNLPRILLSVESSRGFGRDLLTGISDFTRMYNPWTTYRKPPFFRYGNVDKFDFDTIKNDLEGIITRIPEEIPVIQELGIPAIVATVLLPPGFKLDPHYPTITSNNEAIAQVAMDYFISQGFSNVAYCGFGDVSWSLQRREALKVYAKELGYEILCYDPPSESSWEEDIQIIGDWLKVLPKPVAVLACSDDRGEDIIQAAKLSRVRIPEEVAVLGIDDDNLICNLSNPTLSSIVLNTQKTGFQAAELLNRLINGEETMTGQRLLLQPLYVEARQSTDILAIEDPEVACALGFIRQKAREAIQVQDVVDATGISRRVLESRFRKNLNRSVLQEIRSVRVKTIARMVCETNMSIKSIAISLGFTSIDHISRYFKKEKGISLHQYRQKYGQI</sequence>
<dbReference type="SUPFAM" id="SSF46689">
    <property type="entry name" value="Homeodomain-like"/>
    <property type="match status" value="1"/>
</dbReference>
<dbReference type="InterPro" id="IPR046335">
    <property type="entry name" value="LacI/GalR-like_sensor"/>
</dbReference>
<dbReference type="Proteomes" id="UP000188181">
    <property type="component" value="Chromosome"/>
</dbReference>
<evidence type="ECO:0000256" key="3">
    <source>
        <dbReference type="ARBA" id="ARBA00023163"/>
    </source>
</evidence>
<gene>
    <name evidence="5" type="primary">xylR_8</name>
    <name evidence="5" type="ORF">SMSP2_02871</name>
</gene>
<name>A0A1Q2MIE7_9BACT</name>
<dbReference type="SUPFAM" id="SSF53822">
    <property type="entry name" value="Periplasmic binding protein-like I"/>
    <property type="match status" value="1"/>
</dbReference>
<dbReference type="GO" id="GO:0000976">
    <property type="term" value="F:transcription cis-regulatory region binding"/>
    <property type="evidence" value="ECO:0007669"/>
    <property type="project" value="TreeGrafter"/>
</dbReference>
<dbReference type="Gene3D" id="3.40.50.2300">
    <property type="match status" value="2"/>
</dbReference>
<evidence type="ECO:0000256" key="1">
    <source>
        <dbReference type="ARBA" id="ARBA00023015"/>
    </source>
</evidence>
<feature type="domain" description="HTH araC/xylS-type" evidence="4">
    <location>
        <begin position="287"/>
        <end position="385"/>
    </location>
</feature>
<dbReference type="OrthoDB" id="9795616at2"/>
<dbReference type="Pfam" id="PF12833">
    <property type="entry name" value="HTH_18"/>
    <property type="match status" value="1"/>
</dbReference>
<keyword evidence="1" id="KW-0805">Transcription regulation</keyword>